<dbReference type="PANTHER" id="PTHR43520:SF5">
    <property type="entry name" value="CATION-TRANSPORTING P-TYPE ATPASE-RELATED"/>
    <property type="match status" value="1"/>
</dbReference>
<feature type="transmembrane region" description="Helical" evidence="10">
    <location>
        <begin position="840"/>
        <end position="859"/>
    </location>
</feature>
<dbReference type="Gene3D" id="3.40.1110.10">
    <property type="entry name" value="Calcium-transporting ATPase, cytoplasmic domain N"/>
    <property type="match status" value="1"/>
</dbReference>
<feature type="compositionally biased region" description="Basic and acidic residues" evidence="9">
    <location>
        <begin position="395"/>
        <end position="404"/>
    </location>
</feature>
<dbReference type="InterPro" id="IPR036412">
    <property type="entry name" value="HAD-like_sf"/>
</dbReference>
<dbReference type="InterPro" id="IPR059000">
    <property type="entry name" value="ATPase_P-type_domA"/>
</dbReference>
<dbReference type="KEGG" id="cfk:CFRA_01595"/>
<dbReference type="AlphaFoldDB" id="A0A1L7CQQ9"/>
<evidence type="ECO:0000256" key="6">
    <source>
        <dbReference type="ARBA" id="ARBA00022842"/>
    </source>
</evidence>
<keyword evidence="10" id="KW-0812">Transmembrane</keyword>
<dbReference type="STRING" id="1437875.CFRA_01595"/>
<evidence type="ECO:0000313" key="12">
    <source>
        <dbReference type="EMBL" id="APT88186.1"/>
    </source>
</evidence>
<feature type="transmembrane region" description="Helical" evidence="10">
    <location>
        <begin position="480"/>
        <end position="499"/>
    </location>
</feature>
<evidence type="ECO:0000256" key="10">
    <source>
        <dbReference type="SAM" id="Phobius"/>
    </source>
</evidence>
<dbReference type="InterPro" id="IPR023299">
    <property type="entry name" value="ATPase_P-typ_cyto_dom_N"/>
</dbReference>
<dbReference type="Gene3D" id="3.40.50.1000">
    <property type="entry name" value="HAD superfamily/HAD-like"/>
    <property type="match status" value="1"/>
</dbReference>
<dbReference type="GO" id="GO:0016020">
    <property type="term" value="C:membrane"/>
    <property type="evidence" value="ECO:0007669"/>
    <property type="project" value="TreeGrafter"/>
</dbReference>
<gene>
    <name evidence="12" type="ORF">CFRA_01595</name>
</gene>
<dbReference type="GO" id="GO:0043682">
    <property type="term" value="F:P-type divalent copper transporter activity"/>
    <property type="evidence" value="ECO:0007669"/>
    <property type="project" value="TreeGrafter"/>
</dbReference>
<evidence type="ECO:0000256" key="3">
    <source>
        <dbReference type="ARBA" id="ARBA00022475"/>
    </source>
</evidence>
<feature type="region of interest" description="Disordered" evidence="9">
    <location>
        <begin position="395"/>
        <end position="415"/>
    </location>
</feature>
<keyword evidence="10" id="KW-0472">Membrane</keyword>
<dbReference type="InterPro" id="IPR008250">
    <property type="entry name" value="ATPase_P-typ_transduc_dom_A_sf"/>
</dbReference>
<evidence type="ECO:0000256" key="8">
    <source>
        <dbReference type="ARBA" id="ARBA00023065"/>
    </source>
</evidence>
<feature type="transmembrane region" description="Helical" evidence="10">
    <location>
        <begin position="243"/>
        <end position="267"/>
    </location>
</feature>
<evidence type="ECO:0000256" key="4">
    <source>
        <dbReference type="ARBA" id="ARBA00022553"/>
    </source>
</evidence>
<evidence type="ECO:0000313" key="13">
    <source>
        <dbReference type="Proteomes" id="UP000185434"/>
    </source>
</evidence>
<dbReference type="Pfam" id="PF00702">
    <property type="entry name" value="Hydrolase"/>
    <property type="match status" value="1"/>
</dbReference>
<evidence type="ECO:0000256" key="5">
    <source>
        <dbReference type="ARBA" id="ARBA00022723"/>
    </source>
</evidence>
<keyword evidence="4" id="KW-0597">Phosphoprotein</keyword>
<keyword evidence="8" id="KW-0406">Ion transport</keyword>
<name>A0A1L7CQQ9_9CORY</name>
<accession>A0A1L7CQQ9</accession>
<dbReference type="EMBL" id="CP009247">
    <property type="protein sequence ID" value="APT88186.1"/>
    <property type="molecule type" value="Genomic_DNA"/>
</dbReference>
<dbReference type="Proteomes" id="UP000185434">
    <property type="component" value="Chromosome"/>
</dbReference>
<keyword evidence="10" id="KW-1133">Transmembrane helix</keyword>
<feature type="transmembrane region" description="Helical" evidence="10">
    <location>
        <begin position="211"/>
        <end position="231"/>
    </location>
</feature>
<evidence type="ECO:0000256" key="1">
    <source>
        <dbReference type="ARBA" id="ARBA00004651"/>
    </source>
</evidence>
<feature type="compositionally biased region" description="Basic residues" evidence="9">
    <location>
        <begin position="405"/>
        <end position="415"/>
    </location>
</feature>
<dbReference type="GO" id="GO:0055070">
    <property type="term" value="P:copper ion homeostasis"/>
    <property type="evidence" value="ECO:0007669"/>
    <property type="project" value="TreeGrafter"/>
</dbReference>
<dbReference type="PANTHER" id="PTHR43520">
    <property type="entry name" value="ATP7, ISOFORM B"/>
    <property type="match status" value="1"/>
</dbReference>
<dbReference type="SUPFAM" id="SSF56784">
    <property type="entry name" value="HAD-like"/>
    <property type="match status" value="1"/>
</dbReference>
<dbReference type="GO" id="GO:0000166">
    <property type="term" value="F:nucleotide binding"/>
    <property type="evidence" value="ECO:0007669"/>
    <property type="project" value="InterPro"/>
</dbReference>
<feature type="domain" description="P-type ATPase A" evidence="11">
    <location>
        <begin position="345"/>
        <end position="458"/>
    </location>
</feature>
<feature type="transmembrane region" description="Helical" evidence="10">
    <location>
        <begin position="287"/>
        <end position="308"/>
    </location>
</feature>
<evidence type="ECO:0000256" key="9">
    <source>
        <dbReference type="SAM" id="MobiDB-lite"/>
    </source>
</evidence>
<keyword evidence="5" id="KW-0479">Metal-binding</keyword>
<evidence type="ECO:0000259" key="11">
    <source>
        <dbReference type="Pfam" id="PF00122"/>
    </source>
</evidence>
<evidence type="ECO:0000256" key="2">
    <source>
        <dbReference type="ARBA" id="ARBA00022448"/>
    </source>
</evidence>
<keyword evidence="3" id="KW-1003">Cell membrane</keyword>
<dbReference type="SUPFAM" id="SSF81660">
    <property type="entry name" value="Metal cation-transporting ATPase, ATP-binding domain N"/>
    <property type="match status" value="1"/>
</dbReference>
<organism evidence="12 13">
    <name type="scientific">Corynebacterium frankenforstense DSM 45800</name>
    <dbReference type="NCBI Taxonomy" id="1437875"/>
    <lineage>
        <taxon>Bacteria</taxon>
        <taxon>Bacillati</taxon>
        <taxon>Actinomycetota</taxon>
        <taxon>Actinomycetes</taxon>
        <taxon>Mycobacteriales</taxon>
        <taxon>Corynebacteriaceae</taxon>
        <taxon>Corynebacterium</taxon>
    </lineage>
</organism>
<dbReference type="Pfam" id="PF00122">
    <property type="entry name" value="E1-E2_ATPase"/>
    <property type="match status" value="1"/>
</dbReference>
<feature type="transmembrane region" description="Helical" evidence="10">
    <location>
        <begin position="188"/>
        <end position="205"/>
    </location>
</feature>
<protein>
    <recommendedName>
        <fullName evidence="11">P-type ATPase A domain-containing protein</fullName>
    </recommendedName>
</protein>
<proteinExistence type="predicted"/>
<keyword evidence="13" id="KW-1185">Reference proteome</keyword>
<dbReference type="GO" id="GO:0005507">
    <property type="term" value="F:copper ion binding"/>
    <property type="evidence" value="ECO:0007669"/>
    <property type="project" value="TreeGrafter"/>
</dbReference>
<dbReference type="SUPFAM" id="SSF81653">
    <property type="entry name" value="Calcium ATPase, transduction domain A"/>
    <property type="match status" value="1"/>
</dbReference>
<reference evidence="12 13" key="1">
    <citation type="submission" date="2014-08" db="EMBL/GenBank/DDBJ databases">
        <title>Complete genome sequence of Corynebacterium frankenforstense ST18(T) (=DSM 45800(T)), isolated from raw cow milk.</title>
        <authorList>
            <person name="Ruckert C."/>
            <person name="Albersmeier A."/>
            <person name="Winkler A."/>
            <person name="Lipski A."/>
            <person name="Kalinowski J."/>
        </authorList>
    </citation>
    <scope>NUCLEOTIDE SEQUENCE [LARGE SCALE GENOMIC DNA]</scope>
    <source>
        <strain evidence="12 13">ST18</strain>
    </source>
</reference>
<evidence type="ECO:0000256" key="7">
    <source>
        <dbReference type="ARBA" id="ARBA00022967"/>
    </source>
</evidence>
<dbReference type="Gene3D" id="2.70.150.10">
    <property type="entry name" value="Calcium-transporting ATPase, cytoplasmic transduction domain A"/>
    <property type="match status" value="1"/>
</dbReference>
<feature type="transmembrane region" description="Helical" evidence="10">
    <location>
        <begin position="505"/>
        <end position="530"/>
    </location>
</feature>
<dbReference type="InterPro" id="IPR023214">
    <property type="entry name" value="HAD_sf"/>
</dbReference>
<sequence length="888" mass="94743">MQRARHAAARAGVEVEDDVVTLVSWAFDLEGLGEETVDAGDVEHLVDALQAVPGVHARVIYPDARAWVSAPSEIPRERLTAIFAQFGLTATPTPATRRRVAQLEQTRHARVRRNRRPVRRSAGEERALQRARREGWLRAAAREDAEAERRNNGAPASATVAHAVNRGRLGESRDVLYTARGLITTPRLVTALVLTIPVLLLSLVTGWQFDYWQWVTLALSLPVVTWCAWPFHRALAGGVRRGATALDGASSIAVSAAFVWSLGALLFTDAGRPGWLSESGFFTPPMFGGSGPDIFLDVACGMTTLLLVGRRWSIQSRSSLVEELAAARPDLHSEVTIAQRRRHPNDPEGERLPLGEVNVGDDIVLTPGQLVPVDGMVVGGSGVIVASVLSAARGPDHGHGEGHTHMHGHGLGHHRHTTPTYQVSVGGHVGAGDRVESGTLKVRVRRTGHATRIAAVERWVAQVNRRQNDAVMLSTRSASWLIVVSCFLAVVSFLGWWWFTGNPTGAFATGLAVLACVAPPALALSSALALRLGTEAGARHGLLLRDGGVMRRLESTDTLIFNRVGTLTASDMVVESVKALPGNDKDLLLRVAASLVADSPHPAARAIVRAARSIPHAPGDTAVPRRVPVTSAKVTAGGDFVATCTLPVDGPEGRRRERHVNARLWRPCTVGDLDEPLASLASAQGTPIIVAIGGVDRGVITLHDPVKEDAAEAVDGIEGLGIETMMISRDIYPVARRFADSVGISRVLAGIAPGRKARTVRTVHTQGNTVTMVGDESVSAALRVADVGVLVSGTVPLEPDRDGDEIDRGVDVVVLRKDVRAIEELLALARRVCRIIDRNILFAWGYNAVAVVGALTGVLHPLGATVAMLAASLVIEAMSNLAARPVEF</sequence>
<comment type="subcellular location">
    <subcellularLocation>
        <location evidence="1">Cell membrane</location>
        <topology evidence="1">Multi-pass membrane protein</topology>
    </subcellularLocation>
</comment>
<keyword evidence="7" id="KW-1278">Translocase</keyword>
<keyword evidence="2" id="KW-0813">Transport</keyword>
<keyword evidence="6" id="KW-0460">Magnesium</keyword>